<keyword evidence="3" id="KW-0812">Transmembrane</keyword>
<feature type="transmembrane region" description="Helical" evidence="3">
    <location>
        <begin position="540"/>
        <end position="561"/>
    </location>
</feature>
<evidence type="ECO:0000256" key="3">
    <source>
        <dbReference type="SAM" id="Phobius"/>
    </source>
</evidence>
<accession>A0ABY7XVA6</accession>
<feature type="domain" description="ABC1 atypical kinase-like" evidence="4">
    <location>
        <begin position="95"/>
        <end position="380"/>
    </location>
</feature>
<comment type="similarity">
    <text evidence="1">Belongs to the protein kinase superfamily. ADCK protein kinase family.</text>
</comment>
<dbReference type="SUPFAM" id="SSF56112">
    <property type="entry name" value="Protein kinase-like (PK-like)"/>
    <property type="match status" value="1"/>
</dbReference>
<feature type="transmembrane region" description="Helical" evidence="3">
    <location>
        <begin position="567"/>
        <end position="587"/>
    </location>
</feature>
<protein>
    <submittedName>
        <fullName evidence="5">AarF/ABC1/UbiB kinase family protein</fullName>
    </submittedName>
</protein>
<dbReference type="CDD" id="cd05121">
    <property type="entry name" value="ABC1_ADCK3-like"/>
    <property type="match status" value="1"/>
</dbReference>
<dbReference type="InterPro" id="IPR011009">
    <property type="entry name" value="Kinase-like_dom_sf"/>
</dbReference>
<name>A0ABY7XVA6_MICLT</name>
<keyword evidence="3" id="KW-1133">Transmembrane helix</keyword>
<dbReference type="InterPro" id="IPR004147">
    <property type="entry name" value="ABC1_dom"/>
</dbReference>
<dbReference type="InterPro" id="IPR050154">
    <property type="entry name" value="UbiB_kinase"/>
</dbReference>
<evidence type="ECO:0000256" key="1">
    <source>
        <dbReference type="ARBA" id="ARBA00009670"/>
    </source>
</evidence>
<dbReference type="Proteomes" id="UP001215097">
    <property type="component" value="Chromosome"/>
</dbReference>
<proteinExistence type="inferred from homology"/>
<evidence type="ECO:0000259" key="4">
    <source>
        <dbReference type="Pfam" id="PF03109"/>
    </source>
</evidence>
<dbReference type="PANTHER" id="PTHR10566:SF113">
    <property type="entry name" value="PROTEIN ACTIVITY OF BC1 COMPLEX KINASE 7, CHLOROPLASTIC"/>
    <property type="match status" value="1"/>
</dbReference>
<evidence type="ECO:0000256" key="2">
    <source>
        <dbReference type="SAM" id="MobiDB-lite"/>
    </source>
</evidence>
<keyword evidence="3" id="KW-0472">Membrane</keyword>
<dbReference type="PANTHER" id="PTHR10566">
    <property type="entry name" value="CHAPERONE-ACTIVITY OF BC1 COMPLEX CABC1 -RELATED"/>
    <property type="match status" value="1"/>
</dbReference>
<keyword evidence="6" id="KW-1185">Reference proteome</keyword>
<keyword evidence="5" id="KW-0418">Kinase</keyword>
<dbReference type="Pfam" id="PF03109">
    <property type="entry name" value="ABC1"/>
    <property type="match status" value="1"/>
</dbReference>
<sequence>MTDAAAQGVHRARYRRILSFAAREFLKVWWYELVLPRLGMTSVAERTRGPRMQRFARRFHVLAVELGGLMIKVGQFMSSRLDVLPPEITAELEGLQDEVPAVPFADLRVVAEAELGMPLARAYAWFDETPVAAASLGQAHRARLSEQDAADTGLDTVVVKVQRPGIDEIVAVDLAALRRVARWAMRVRLVSDRVDAPALVEEFAQTSLEEIDYLHEAASAERFRENFAADPRVDTPEIVWERSTRRVLTLSDVTAIKINDIDALRAAGIDPSQVADVFAEVMFDQVFTHSFVHADPHPGNIFVTPVSEAGPSTGSGTQGADSGAQGARAGTQGADSGTRERNFRLTFIDFGMMAEVPDNLRNGLRTLLIAVAGRDSRGLVAAAKEIGVLLPSADTNELERALSALFARFGGMGFAELSTVDPREFKDFADEFGDMVRSLPLQLPENMLLLIRAVSLTSGMCSGLNPAFNVWDAAEPYAARLLRDESGNLIQDVAKQAMETAALTMRLPKRIDNIITRIDDGNVSFDTSRLERRLDRLEGIARRIASGVLFAAMLVGGALLVTPLPPLGITLICVSALPLLHAVFAGVGRRGPR</sequence>
<evidence type="ECO:0000313" key="6">
    <source>
        <dbReference type="Proteomes" id="UP001215097"/>
    </source>
</evidence>
<gene>
    <name evidence="5" type="ORF">KV395_17165</name>
</gene>
<evidence type="ECO:0000313" key="5">
    <source>
        <dbReference type="EMBL" id="WDM44872.1"/>
    </source>
</evidence>
<feature type="region of interest" description="Disordered" evidence="2">
    <location>
        <begin position="309"/>
        <end position="337"/>
    </location>
</feature>
<dbReference type="RefSeq" id="WP_282215024.1">
    <property type="nucleotide sequence ID" value="NZ_BAAAUN010000001.1"/>
</dbReference>
<dbReference type="GO" id="GO:0016301">
    <property type="term" value="F:kinase activity"/>
    <property type="evidence" value="ECO:0007669"/>
    <property type="project" value="UniProtKB-KW"/>
</dbReference>
<reference evidence="5 6" key="1">
    <citation type="submission" date="2021-06" db="EMBL/GenBank/DDBJ databases">
        <title>Genome-based taxonomic framework of Microbacterium strains isolated from marine environment, the description of four new species and reclassification of four preexisting species.</title>
        <authorList>
            <person name="Lee S.D."/>
            <person name="Kim S.-M."/>
            <person name="Byeon Y.-S."/>
            <person name="Yang H.L."/>
            <person name="Kim I.S."/>
        </authorList>
    </citation>
    <scope>NUCLEOTIDE SEQUENCE [LARGE SCALE GENOMIC DNA]</scope>
    <source>
        <strain evidence="5 6">KACC 14465</strain>
    </source>
</reference>
<organism evidence="5 6">
    <name type="scientific">Microbacterium luteolum</name>
    <name type="common">Aureobacterium luteolum</name>
    <dbReference type="NCBI Taxonomy" id="69367"/>
    <lineage>
        <taxon>Bacteria</taxon>
        <taxon>Bacillati</taxon>
        <taxon>Actinomycetota</taxon>
        <taxon>Actinomycetes</taxon>
        <taxon>Micrococcales</taxon>
        <taxon>Microbacteriaceae</taxon>
        <taxon>Microbacterium</taxon>
    </lineage>
</organism>
<keyword evidence="5" id="KW-0808">Transferase</keyword>
<dbReference type="EMBL" id="CP078075">
    <property type="protein sequence ID" value="WDM44872.1"/>
    <property type="molecule type" value="Genomic_DNA"/>
</dbReference>
<feature type="compositionally biased region" description="Polar residues" evidence="2">
    <location>
        <begin position="310"/>
        <end position="320"/>
    </location>
</feature>
<feature type="compositionally biased region" description="Low complexity" evidence="2">
    <location>
        <begin position="323"/>
        <end position="334"/>
    </location>
</feature>